<keyword evidence="1" id="KW-1133">Transmembrane helix</keyword>
<dbReference type="InterPro" id="IPR012538">
    <property type="entry name" value="Cyt_c_oxidase_su2a"/>
</dbReference>
<keyword evidence="1" id="KW-0472">Membrane</keyword>
<accession>A0A1H0TIJ6</accession>
<keyword evidence="1" id="KW-0812">Transmembrane</keyword>
<organism evidence="2 3">
    <name type="scientific">Litchfieldia salsa</name>
    <dbReference type="NCBI Taxonomy" id="930152"/>
    <lineage>
        <taxon>Bacteria</taxon>
        <taxon>Bacillati</taxon>
        <taxon>Bacillota</taxon>
        <taxon>Bacilli</taxon>
        <taxon>Bacillales</taxon>
        <taxon>Bacillaceae</taxon>
        <taxon>Litchfieldia</taxon>
    </lineage>
</organism>
<evidence type="ECO:0000313" key="2">
    <source>
        <dbReference type="EMBL" id="SDP53675.1"/>
    </source>
</evidence>
<dbReference type="STRING" id="930152.SAMN05216565_103540"/>
<dbReference type="Pfam" id="PF08113">
    <property type="entry name" value="CoxIIa"/>
    <property type="match status" value="1"/>
</dbReference>
<dbReference type="Proteomes" id="UP000199159">
    <property type="component" value="Unassembled WGS sequence"/>
</dbReference>
<evidence type="ECO:0000313" key="3">
    <source>
        <dbReference type="Proteomes" id="UP000199159"/>
    </source>
</evidence>
<reference evidence="3" key="1">
    <citation type="submission" date="2016-10" db="EMBL/GenBank/DDBJ databases">
        <authorList>
            <person name="Varghese N."/>
            <person name="Submissions S."/>
        </authorList>
    </citation>
    <scope>NUCLEOTIDE SEQUENCE [LARGE SCALE GENOMIC DNA]</scope>
    <source>
        <strain evidence="3">IBRC-M10078</strain>
    </source>
</reference>
<name>A0A1H0TIJ6_9BACI</name>
<evidence type="ECO:0000256" key="1">
    <source>
        <dbReference type="SAM" id="Phobius"/>
    </source>
</evidence>
<proteinExistence type="predicted"/>
<protein>
    <submittedName>
        <fullName evidence="2">Cytochrome c oxidase subunit IIa family protein</fullName>
    </submittedName>
</protein>
<feature type="transmembrane region" description="Helical" evidence="1">
    <location>
        <begin position="21"/>
        <end position="46"/>
    </location>
</feature>
<dbReference type="EMBL" id="FNJU01000003">
    <property type="protein sequence ID" value="SDP53675.1"/>
    <property type="molecule type" value="Genomic_DNA"/>
</dbReference>
<dbReference type="AlphaFoldDB" id="A0A1H0TIJ6"/>
<gene>
    <name evidence="2" type="ORF">SAMN05216565_103540</name>
</gene>
<keyword evidence="3" id="KW-1185">Reference proteome</keyword>
<dbReference type="OrthoDB" id="2418411at2"/>
<sequence length="50" mass="5856">MPKVEFNKVKKTKTNMKEETLRGTLASVFLLGFFLIATWLGVYFLFLDRL</sequence>